<feature type="compositionally biased region" description="Polar residues" evidence="1">
    <location>
        <begin position="96"/>
        <end position="107"/>
    </location>
</feature>
<proteinExistence type="predicted"/>
<dbReference type="EnsemblMetazoa" id="XM_044458061.1">
    <property type="protein sequence ID" value="XP_044313996.1"/>
    <property type="gene ID" value="LOC123037434"/>
</dbReference>
<protein>
    <submittedName>
        <fullName evidence="2">Uncharacterized protein</fullName>
    </submittedName>
</protein>
<organism evidence="2 3">
    <name type="scientific">Drosophila rhopaloa</name>
    <name type="common">Fruit fly</name>
    <dbReference type="NCBI Taxonomy" id="1041015"/>
    <lineage>
        <taxon>Eukaryota</taxon>
        <taxon>Metazoa</taxon>
        <taxon>Ecdysozoa</taxon>
        <taxon>Arthropoda</taxon>
        <taxon>Hexapoda</taxon>
        <taxon>Insecta</taxon>
        <taxon>Pterygota</taxon>
        <taxon>Neoptera</taxon>
        <taxon>Endopterygota</taxon>
        <taxon>Diptera</taxon>
        <taxon>Brachycera</taxon>
        <taxon>Muscomorpha</taxon>
        <taxon>Ephydroidea</taxon>
        <taxon>Drosophilidae</taxon>
        <taxon>Drosophila</taxon>
        <taxon>Sophophora</taxon>
    </lineage>
</organism>
<evidence type="ECO:0000313" key="3">
    <source>
        <dbReference type="Proteomes" id="UP001652680"/>
    </source>
</evidence>
<dbReference type="GeneID" id="123037434"/>
<sequence length="115" mass="12691">MSQISNRSLRKSLTSASERFRFRFFGPRSHCLHNNTTPNWSPLKTLIYARNANGNATSNANCGDGQRLDFVVDLGIPAPGGLRDGSPEKHREDDSSSQLRLQINEATSEGAHAQH</sequence>
<accession>A0ABM5J594</accession>
<keyword evidence="3" id="KW-1185">Reference proteome</keyword>
<feature type="region of interest" description="Disordered" evidence="1">
    <location>
        <begin position="77"/>
        <end position="115"/>
    </location>
</feature>
<evidence type="ECO:0000256" key="1">
    <source>
        <dbReference type="SAM" id="MobiDB-lite"/>
    </source>
</evidence>
<name>A0ABM5J594_DRORH</name>
<feature type="compositionally biased region" description="Basic and acidic residues" evidence="1">
    <location>
        <begin position="85"/>
        <end position="94"/>
    </location>
</feature>
<reference evidence="2" key="2">
    <citation type="submission" date="2025-05" db="UniProtKB">
        <authorList>
            <consortium name="EnsemblMetazoa"/>
        </authorList>
    </citation>
    <scope>IDENTIFICATION</scope>
</reference>
<evidence type="ECO:0000313" key="2">
    <source>
        <dbReference type="EnsemblMetazoa" id="XP_044313996.1"/>
    </source>
</evidence>
<dbReference type="Proteomes" id="UP001652680">
    <property type="component" value="Unassembled WGS sequence"/>
</dbReference>
<reference evidence="3" key="1">
    <citation type="journal article" date="2021" name="Elife">
        <title>Highly contiguous assemblies of 101 drosophilid genomes.</title>
        <authorList>
            <person name="Kim B.Y."/>
            <person name="Wang J.R."/>
            <person name="Miller D.E."/>
            <person name="Barmina O."/>
            <person name="Delaney E."/>
            <person name="Thompson A."/>
            <person name="Comeault A.A."/>
            <person name="Peede D."/>
            <person name="D'Agostino E.R."/>
            <person name="Pelaez J."/>
            <person name="Aguilar J.M."/>
            <person name="Haji D."/>
            <person name="Matsunaga T."/>
            <person name="Armstrong E.E."/>
            <person name="Zych M."/>
            <person name="Ogawa Y."/>
            <person name="Stamenkovic-Radak M."/>
            <person name="Jelic M."/>
            <person name="Veselinovic M.S."/>
            <person name="Tanaskovic M."/>
            <person name="Eric P."/>
            <person name="Gao J.J."/>
            <person name="Katoh T.K."/>
            <person name="Toda M.J."/>
            <person name="Watabe H."/>
            <person name="Watada M."/>
            <person name="Davis J.S."/>
            <person name="Moyle L.C."/>
            <person name="Manoli G."/>
            <person name="Bertolini E."/>
            <person name="Kostal V."/>
            <person name="Hawley R.S."/>
            <person name="Takahashi A."/>
            <person name="Jones C.D."/>
            <person name="Price D.K."/>
            <person name="Whiteman N."/>
            <person name="Kopp A."/>
            <person name="Matute D.R."/>
            <person name="Petrov D.A."/>
        </authorList>
    </citation>
    <scope>NUCLEOTIDE SEQUENCE [LARGE SCALE GENOMIC DNA]</scope>
</reference>
<dbReference type="RefSeq" id="XP_044313996.1">
    <property type="nucleotide sequence ID" value="XM_044458061.1"/>
</dbReference>